<dbReference type="Proteomes" id="UP000580861">
    <property type="component" value="Unassembled WGS sequence"/>
</dbReference>
<name>A0A841BFZ3_9PSEU</name>
<proteinExistence type="predicted"/>
<evidence type="ECO:0000259" key="2">
    <source>
        <dbReference type="Pfam" id="PF14040"/>
    </source>
</evidence>
<dbReference type="AlphaFoldDB" id="A0A841BFZ3"/>
<gene>
    <name evidence="3" type="ORF">HDA45_008354</name>
</gene>
<feature type="domain" description="Deoxyribonuclease NucA/NucB" evidence="2">
    <location>
        <begin position="213"/>
        <end position="276"/>
    </location>
</feature>
<dbReference type="RefSeq" id="WP_221471395.1">
    <property type="nucleotide sequence ID" value="NZ_JACHMX010000001.1"/>
</dbReference>
<dbReference type="InterPro" id="IPR029476">
    <property type="entry name" value="DNase_NucA_NucB"/>
</dbReference>
<evidence type="ECO:0000313" key="4">
    <source>
        <dbReference type="Proteomes" id="UP000580861"/>
    </source>
</evidence>
<evidence type="ECO:0000313" key="3">
    <source>
        <dbReference type="EMBL" id="MBB5858267.1"/>
    </source>
</evidence>
<dbReference type="Pfam" id="PF14040">
    <property type="entry name" value="DNase_NucA_NucB"/>
    <property type="match status" value="1"/>
</dbReference>
<reference evidence="3 4" key="1">
    <citation type="submission" date="2020-08" db="EMBL/GenBank/DDBJ databases">
        <title>Sequencing the genomes of 1000 actinobacteria strains.</title>
        <authorList>
            <person name="Klenk H.-P."/>
        </authorList>
    </citation>
    <scope>NUCLEOTIDE SEQUENCE [LARGE SCALE GENOMIC DNA]</scope>
    <source>
        <strain evidence="3 4">DSM 45272</strain>
    </source>
</reference>
<dbReference type="EMBL" id="JACHMX010000001">
    <property type="protein sequence ID" value="MBB5858267.1"/>
    <property type="molecule type" value="Genomic_DNA"/>
</dbReference>
<organism evidence="3 4">
    <name type="scientific">Amycolatopsis umgeniensis</name>
    <dbReference type="NCBI Taxonomy" id="336628"/>
    <lineage>
        <taxon>Bacteria</taxon>
        <taxon>Bacillati</taxon>
        <taxon>Actinomycetota</taxon>
        <taxon>Actinomycetes</taxon>
        <taxon>Pseudonocardiales</taxon>
        <taxon>Pseudonocardiaceae</taxon>
        <taxon>Amycolatopsis</taxon>
    </lineage>
</organism>
<feature type="region of interest" description="Disordered" evidence="1">
    <location>
        <begin position="1"/>
        <end position="32"/>
    </location>
</feature>
<evidence type="ECO:0000256" key="1">
    <source>
        <dbReference type="SAM" id="MobiDB-lite"/>
    </source>
</evidence>
<keyword evidence="4" id="KW-1185">Reference proteome</keyword>
<protein>
    <recommendedName>
        <fullName evidence="2">Deoxyribonuclease NucA/NucB domain-containing protein</fullName>
    </recommendedName>
</protein>
<accession>A0A841BFZ3</accession>
<sequence length="320" mass="35096">MPGAPVTRARRGDSAADTSPGSRHASAAGTDTAKSGIRIDSYERAGKFTSSSPLTIQVRCRDLDVGCTTDIGEITHELGDWPDQGWVDWNMHSDEAASPQAPEKVLRNNFGLVGYAYDDAGIYVELDGKSQPNFRCDSAGYFATPACVFTDVIPRLNYVYGDNYDEVVDHIRRAQNNPDVTHPPKPGKVIPGKYPPTDLDSGLYRVEYEGSTWRKNRGAKNTACATLPPPQKGQDCDEYPIASTKQGAGFGDGNFSVEYLDEGHNRRAGGKLPGYYSWDRILYWDNATKPPLDQFRVKAGQPTRVSGPRHVGLRTRLPPA</sequence>
<comment type="caution">
    <text evidence="3">The sequence shown here is derived from an EMBL/GenBank/DDBJ whole genome shotgun (WGS) entry which is preliminary data.</text>
</comment>